<keyword evidence="4" id="KW-0408">Iron</keyword>
<dbReference type="InterPro" id="IPR036837">
    <property type="entry name" value="Cation_efflux_CTD_sf"/>
</dbReference>
<evidence type="ECO:0000256" key="4">
    <source>
        <dbReference type="ARBA" id="ARBA00022496"/>
    </source>
</evidence>
<dbReference type="PANTHER" id="PTHR43840">
    <property type="entry name" value="MITOCHONDRIAL METAL TRANSPORTER 1-RELATED"/>
    <property type="match status" value="1"/>
</dbReference>
<dbReference type="EMBL" id="JAAIJQ010000051">
    <property type="protein sequence ID" value="NEV63433.1"/>
    <property type="molecule type" value="Genomic_DNA"/>
</dbReference>
<dbReference type="InterPro" id="IPR027470">
    <property type="entry name" value="Cation_efflux_CTD"/>
</dbReference>
<keyword evidence="13" id="KW-1185">Reference proteome</keyword>
<dbReference type="PANTHER" id="PTHR43840:SF15">
    <property type="entry name" value="MITOCHONDRIAL METAL TRANSPORTER 1-RELATED"/>
    <property type="match status" value="1"/>
</dbReference>
<dbReference type="Pfam" id="PF16916">
    <property type="entry name" value="ZT_dimer"/>
    <property type="match status" value="1"/>
</dbReference>
<dbReference type="Gene3D" id="1.20.1510.10">
    <property type="entry name" value="Cation efflux protein transmembrane domain"/>
    <property type="match status" value="1"/>
</dbReference>
<keyword evidence="6" id="KW-0862">Zinc</keyword>
<sequence length="432" mass="47085">MIDARAHTWPCRAHRRASRGAKRFPADFGQCSWRILNGCPVRINGAFDVTSDQPSSIDRSKAVTRTAVVGAVVNLLLSAVKIIAGILGHSQALVADGLHSLSDLLSDILVLFAGHHANQGPDQSHPYGHARYETVATLVLGFLLLAVALGIGWDAAKRLFNPTELLRPDALAMAAALLSIGAKEWLYWWTLGYAKRVRSDLLRANAWHHRTDAVSSIVVLVGIVGTMAGLPYLDAIAAVIVALMIAKIAWELGWEATNELVDTGLESERLAEVTETIRSVGGVRDIHMLRTRRSGGQASADVHVLVDPDISVSEGHMISVLVEQRLKREIDEMTDVTVHIDPEDDEIAPACPSLPLRAEALARLASHWSGIPAANERQRIILHYLACSIDVDVYFPITACLREGADPQGLRDALQEALEQDAAFRQIRVYFG</sequence>
<dbReference type="FunFam" id="1.20.1510.10:FF:000006">
    <property type="entry name" value="Divalent cation efflux transporter"/>
    <property type="match status" value="1"/>
</dbReference>
<dbReference type="SUPFAM" id="SSF161111">
    <property type="entry name" value="Cation efflux protein transmembrane domain-like"/>
    <property type="match status" value="1"/>
</dbReference>
<feature type="transmembrane region" description="Helical" evidence="9">
    <location>
        <begin position="168"/>
        <end position="188"/>
    </location>
</feature>
<dbReference type="AlphaFoldDB" id="A0A6M0K3B5"/>
<dbReference type="GO" id="GO:0006826">
    <property type="term" value="P:iron ion transport"/>
    <property type="evidence" value="ECO:0007669"/>
    <property type="project" value="UniProtKB-KW"/>
</dbReference>
<evidence type="ECO:0000313" key="12">
    <source>
        <dbReference type="EMBL" id="NEV63433.1"/>
    </source>
</evidence>
<evidence type="ECO:0000313" key="13">
    <source>
        <dbReference type="Proteomes" id="UP000483379"/>
    </source>
</evidence>
<dbReference type="SUPFAM" id="SSF160240">
    <property type="entry name" value="Cation efflux protein cytoplasmic domain-like"/>
    <property type="match status" value="1"/>
</dbReference>
<dbReference type="InterPro" id="IPR027469">
    <property type="entry name" value="Cation_efflux_TMD_sf"/>
</dbReference>
<keyword evidence="5 9" id="KW-0812">Transmembrane</keyword>
<evidence type="ECO:0000256" key="6">
    <source>
        <dbReference type="ARBA" id="ARBA00022906"/>
    </source>
</evidence>
<dbReference type="GO" id="GO:0016020">
    <property type="term" value="C:membrane"/>
    <property type="evidence" value="ECO:0007669"/>
    <property type="project" value="UniProtKB-SubCell"/>
</dbReference>
<feature type="domain" description="Cation efflux protein transmembrane" evidence="10">
    <location>
        <begin position="68"/>
        <end position="261"/>
    </location>
</feature>
<feature type="transmembrane region" description="Helical" evidence="9">
    <location>
        <begin position="135"/>
        <end position="156"/>
    </location>
</feature>
<keyword evidence="8 9" id="KW-0472">Membrane</keyword>
<evidence type="ECO:0000256" key="3">
    <source>
        <dbReference type="ARBA" id="ARBA00022448"/>
    </source>
</evidence>
<keyword evidence="3" id="KW-0813">Transport</keyword>
<evidence type="ECO:0000256" key="9">
    <source>
        <dbReference type="SAM" id="Phobius"/>
    </source>
</evidence>
<evidence type="ECO:0000256" key="7">
    <source>
        <dbReference type="ARBA" id="ARBA00022989"/>
    </source>
</evidence>
<dbReference type="NCBIfam" id="TIGR01297">
    <property type="entry name" value="CDF"/>
    <property type="match status" value="1"/>
</dbReference>
<organism evidence="12 13">
    <name type="scientific">Thiorhodococcus minor</name>
    <dbReference type="NCBI Taxonomy" id="57489"/>
    <lineage>
        <taxon>Bacteria</taxon>
        <taxon>Pseudomonadati</taxon>
        <taxon>Pseudomonadota</taxon>
        <taxon>Gammaproteobacteria</taxon>
        <taxon>Chromatiales</taxon>
        <taxon>Chromatiaceae</taxon>
        <taxon>Thiorhodococcus</taxon>
    </lineage>
</organism>
<dbReference type="InterPro" id="IPR002524">
    <property type="entry name" value="Cation_efflux"/>
</dbReference>
<keyword evidence="4" id="KW-0410">Iron transport</keyword>
<dbReference type="GO" id="GO:0006829">
    <property type="term" value="P:zinc ion transport"/>
    <property type="evidence" value="ECO:0007669"/>
    <property type="project" value="UniProtKB-KW"/>
</dbReference>
<dbReference type="Proteomes" id="UP000483379">
    <property type="component" value="Unassembled WGS sequence"/>
</dbReference>
<proteinExistence type="inferred from homology"/>
<dbReference type="Gene3D" id="3.30.70.1350">
    <property type="entry name" value="Cation efflux protein, cytoplasmic domain"/>
    <property type="match status" value="1"/>
</dbReference>
<name>A0A6M0K3B5_9GAMM</name>
<keyword evidence="6" id="KW-0864">Zinc transport</keyword>
<dbReference type="InterPro" id="IPR058533">
    <property type="entry name" value="Cation_efflux_TM"/>
</dbReference>
<protein>
    <submittedName>
        <fullName evidence="12">Cation transporter</fullName>
    </submittedName>
</protein>
<keyword evidence="7 9" id="KW-1133">Transmembrane helix</keyword>
<reference evidence="12 13" key="1">
    <citation type="submission" date="2020-02" db="EMBL/GenBank/DDBJ databases">
        <title>Genome sequences of Thiorhodococcus mannitoliphagus and Thiorhodococcus minor, purple sulfur photosynthetic bacteria in the gammaproteobacterial family, Chromatiaceae.</title>
        <authorList>
            <person name="Aviles F.A."/>
            <person name="Meyer T.E."/>
            <person name="Kyndt J.A."/>
        </authorList>
    </citation>
    <scope>NUCLEOTIDE SEQUENCE [LARGE SCALE GENOMIC DNA]</scope>
    <source>
        <strain evidence="12 13">DSM 11518</strain>
    </source>
</reference>
<evidence type="ECO:0000256" key="2">
    <source>
        <dbReference type="ARBA" id="ARBA00010212"/>
    </source>
</evidence>
<accession>A0A6M0K3B5</accession>
<keyword evidence="6" id="KW-0406">Ion transport</keyword>
<feature type="transmembrane region" description="Helical" evidence="9">
    <location>
        <begin position="217"/>
        <end position="245"/>
    </location>
</feature>
<comment type="similarity">
    <text evidence="2">Belongs to the cation diffusion facilitator (CDF) transporter (TC 2.A.4) family. FieF subfamily.</text>
</comment>
<feature type="domain" description="Cation efflux protein cytoplasmic" evidence="11">
    <location>
        <begin position="266"/>
        <end position="343"/>
    </location>
</feature>
<evidence type="ECO:0000256" key="5">
    <source>
        <dbReference type="ARBA" id="ARBA00022692"/>
    </source>
</evidence>
<dbReference type="GO" id="GO:0008324">
    <property type="term" value="F:monoatomic cation transmembrane transporter activity"/>
    <property type="evidence" value="ECO:0007669"/>
    <property type="project" value="InterPro"/>
</dbReference>
<evidence type="ECO:0000256" key="8">
    <source>
        <dbReference type="ARBA" id="ARBA00023136"/>
    </source>
</evidence>
<evidence type="ECO:0000256" key="1">
    <source>
        <dbReference type="ARBA" id="ARBA00004141"/>
    </source>
</evidence>
<comment type="caution">
    <text evidence="12">The sequence shown here is derived from an EMBL/GenBank/DDBJ whole genome shotgun (WGS) entry which is preliminary data.</text>
</comment>
<evidence type="ECO:0000259" key="10">
    <source>
        <dbReference type="Pfam" id="PF01545"/>
    </source>
</evidence>
<comment type="subcellular location">
    <subcellularLocation>
        <location evidence="1">Membrane</location>
        <topology evidence="1">Multi-pass membrane protein</topology>
    </subcellularLocation>
</comment>
<evidence type="ECO:0000259" key="11">
    <source>
        <dbReference type="Pfam" id="PF16916"/>
    </source>
</evidence>
<dbReference type="InterPro" id="IPR050291">
    <property type="entry name" value="CDF_Transporter"/>
</dbReference>
<dbReference type="Pfam" id="PF01545">
    <property type="entry name" value="Cation_efflux"/>
    <property type="match status" value="1"/>
</dbReference>
<gene>
    <name evidence="12" type="ORF">G3446_16325</name>
</gene>